<accession>A0ABX5SKS9</accession>
<dbReference type="RefSeq" id="WP_013102870.1">
    <property type="nucleotide sequence ID" value="NZ_CP037939.1"/>
</dbReference>
<name>A0ABX5SKS9_9LACO</name>
<dbReference type="Proteomes" id="UP000295756">
    <property type="component" value="Chromosome"/>
</dbReference>
<dbReference type="EMBL" id="CP037939">
    <property type="protein sequence ID" value="QBR46790.1"/>
    <property type="molecule type" value="Genomic_DNA"/>
</dbReference>
<dbReference type="PIRSF" id="PIRSF016184">
    <property type="entry name" value="PhzC_PhzF"/>
    <property type="match status" value="1"/>
</dbReference>
<protein>
    <submittedName>
        <fullName evidence="3">PhzF family isomerase</fullName>
    </submittedName>
</protein>
<organism evidence="3 4">
    <name type="scientific">Leuconostoc kimchii</name>
    <dbReference type="NCBI Taxonomy" id="136609"/>
    <lineage>
        <taxon>Bacteria</taxon>
        <taxon>Bacillati</taxon>
        <taxon>Bacillota</taxon>
        <taxon>Bacilli</taxon>
        <taxon>Lactobacillales</taxon>
        <taxon>Lactobacillaceae</taxon>
        <taxon>Leuconostoc</taxon>
    </lineage>
</organism>
<dbReference type="NCBIfam" id="TIGR00654">
    <property type="entry name" value="PhzF_family"/>
    <property type="match status" value="1"/>
</dbReference>
<dbReference type="GO" id="GO:0016853">
    <property type="term" value="F:isomerase activity"/>
    <property type="evidence" value="ECO:0007669"/>
    <property type="project" value="UniProtKB-KW"/>
</dbReference>
<evidence type="ECO:0000256" key="1">
    <source>
        <dbReference type="ARBA" id="ARBA00008270"/>
    </source>
</evidence>
<dbReference type="Pfam" id="PF02567">
    <property type="entry name" value="PhzC-PhzF"/>
    <property type="match status" value="1"/>
</dbReference>
<evidence type="ECO:0000256" key="2">
    <source>
        <dbReference type="ARBA" id="ARBA00023235"/>
    </source>
</evidence>
<sequence length="299" mass="32792">MKNYNLYQVDVFTKNKFEGNPAGVVTNADGLSEHQMQQVARELNNSETAFICKSEKYNADMRVRFFTPTTEVPICGHATIGAQYAYAVEHDLDSQTIQQETQIGILPVEIIKEEDDYKIIMTQGEVSVEEPLKEAYVVSILKALKLNKNDLIPEAPIAIASTGHSKVMIGISSNNTLNHLQPNFELLKEISKEINCNGFHVFTVNLGNDPLIHGRVFAPISGINEDPVTGNANGPLGAYLVKYNLVTTNGSSLEFNAVQGEAMNRTGKMGVHVDIENGAPVKVQITGTANIAFRTKIEL</sequence>
<keyword evidence="2 3" id="KW-0413">Isomerase</keyword>
<evidence type="ECO:0000313" key="3">
    <source>
        <dbReference type="EMBL" id="QBR46790.1"/>
    </source>
</evidence>
<evidence type="ECO:0000313" key="4">
    <source>
        <dbReference type="Proteomes" id="UP000295756"/>
    </source>
</evidence>
<dbReference type="PANTHER" id="PTHR13774">
    <property type="entry name" value="PHENAZINE BIOSYNTHESIS PROTEIN"/>
    <property type="match status" value="1"/>
</dbReference>
<reference evidence="3 4" key="1">
    <citation type="submission" date="2019-03" db="EMBL/GenBank/DDBJ databases">
        <title>Complete Genome Sequence of Leuconostoc kimchii strain NKJ218 Isolated from Homemade Kimchi.</title>
        <authorList>
            <person name="Jung J.Y."/>
            <person name="Jin H.M."/>
            <person name="Jung J.-W."/>
            <person name="Lee S.-Y."/>
            <person name="Ryu B.-G."/>
            <person name="Han S.-S."/>
            <person name="Kang H.K."/>
            <person name="Choi H.W."/>
            <person name="Chung E.J."/>
            <person name="Choi K.-M."/>
        </authorList>
    </citation>
    <scope>NUCLEOTIDE SEQUENCE [LARGE SCALE GENOMIC DNA]</scope>
    <source>
        <strain evidence="3 4">NKJ218</strain>
    </source>
</reference>
<gene>
    <name evidence="3" type="ORF">EW139_01075</name>
</gene>
<dbReference type="PANTHER" id="PTHR13774:SF39">
    <property type="entry name" value="BIOSYNTHESIS PROTEIN, PUTATIVE-RELATED"/>
    <property type="match status" value="1"/>
</dbReference>
<keyword evidence="4" id="KW-1185">Reference proteome</keyword>
<comment type="similarity">
    <text evidence="1">Belongs to the PhzF family.</text>
</comment>
<dbReference type="InterPro" id="IPR003719">
    <property type="entry name" value="Phenazine_PhzF-like"/>
</dbReference>
<dbReference type="Gene3D" id="3.10.310.10">
    <property type="entry name" value="Diaminopimelate Epimerase, Chain A, domain 1"/>
    <property type="match status" value="2"/>
</dbReference>
<dbReference type="NCBIfam" id="NF007625">
    <property type="entry name" value="PRK10281.1"/>
    <property type="match status" value="1"/>
</dbReference>
<proteinExistence type="inferred from homology"/>
<dbReference type="SUPFAM" id="SSF54506">
    <property type="entry name" value="Diaminopimelate epimerase-like"/>
    <property type="match status" value="1"/>
</dbReference>